<feature type="region of interest" description="Disordered" evidence="1">
    <location>
        <begin position="59"/>
        <end position="80"/>
    </location>
</feature>
<reference evidence="2 3" key="1">
    <citation type="submission" date="2017-06" db="EMBL/GenBank/DDBJ databases">
        <title>A platform for efficient transgenesis in Macrostomum lignano, a flatworm model organism for stem cell research.</title>
        <authorList>
            <person name="Berezikov E."/>
        </authorList>
    </citation>
    <scope>NUCLEOTIDE SEQUENCE [LARGE SCALE GENOMIC DNA]</scope>
    <source>
        <strain evidence="2">DV1</strain>
        <tissue evidence="2">Whole organism</tissue>
    </source>
</reference>
<dbReference type="OrthoDB" id="9972212at2759"/>
<keyword evidence="3" id="KW-1185">Reference proteome</keyword>
<evidence type="ECO:0000313" key="3">
    <source>
        <dbReference type="Proteomes" id="UP000215902"/>
    </source>
</evidence>
<organism evidence="2 3">
    <name type="scientific">Macrostomum lignano</name>
    <dbReference type="NCBI Taxonomy" id="282301"/>
    <lineage>
        <taxon>Eukaryota</taxon>
        <taxon>Metazoa</taxon>
        <taxon>Spiralia</taxon>
        <taxon>Lophotrochozoa</taxon>
        <taxon>Platyhelminthes</taxon>
        <taxon>Rhabditophora</taxon>
        <taxon>Macrostomorpha</taxon>
        <taxon>Macrostomida</taxon>
        <taxon>Macrostomidae</taxon>
        <taxon>Macrostomum</taxon>
    </lineage>
</organism>
<name>A0A267GBT1_9PLAT</name>
<accession>A0A267GBT1</accession>
<feature type="region of interest" description="Disordered" evidence="1">
    <location>
        <begin position="113"/>
        <end position="134"/>
    </location>
</feature>
<evidence type="ECO:0000313" key="2">
    <source>
        <dbReference type="EMBL" id="PAA82759.1"/>
    </source>
</evidence>
<dbReference type="EMBL" id="NIVC01000452">
    <property type="protein sequence ID" value="PAA82759.1"/>
    <property type="molecule type" value="Genomic_DNA"/>
</dbReference>
<evidence type="ECO:0000256" key="1">
    <source>
        <dbReference type="SAM" id="MobiDB-lite"/>
    </source>
</evidence>
<dbReference type="InterPro" id="IPR020339">
    <property type="entry name" value="C20orf85-like"/>
</dbReference>
<sequence>ALSRLNLLKTQVASWSSRVAVSMAIDPALRDEIWRQNLIREALLDRQRDEQWGFLANYDQRGQPKTAAKHGSEGGTERSLLDTSDRLAVTVPSTEAGNYGNKVGSQTGQLIANLQNRSEASNRRKKMDKDFVFS</sequence>
<feature type="non-terminal residue" evidence="2">
    <location>
        <position position="1"/>
    </location>
</feature>
<protein>
    <submittedName>
        <fullName evidence="2">Uncharacterized protein</fullName>
    </submittedName>
</protein>
<dbReference type="AlphaFoldDB" id="A0A267GBT1"/>
<dbReference type="Pfam" id="PF14945">
    <property type="entry name" value="LLC1"/>
    <property type="match status" value="1"/>
</dbReference>
<feature type="compositionally biased region" description="Basic and acidic residues" evidence="1">
    <location>
        <begin position="70"/>
        <end position="80"/>
    </location>
</feature>
<proteinExistence type="predicted"/>
<dbReference type="Proteomes" id="UP000215902">
    <property type="component" value="Unassembled WGS sequence"/>
</dbReference>
<comment type="caution">
    <text evidence="2">The sequence shown here is derived from an EMBL/GenBank/DDBJ whole genome shotgun (WGS) entry which is preliminary data.</text>
</comment>
<gene>
    <name evidence="2" type="ORF">BOX15_Mlig021624g1</name>
</gene>